<comment type="caution">
    <text evidence="1">The sequence shown here is derived from an EMBL/GenBank/DDBJ whole genome shotgun (WGS) entry which is preliminary data.</text>
</comment>
<evidence type="ECO:0000313" key="2">
    <source>
        <dbReference type="Proteomes" id="UP000214646"/>
    </source>
</evidence>
<evidence type="ECO:0000313" key="1">
    <source>
        <dbReference type="EMBL" id="OWK46951.1"/>
    </source>
</evidence>
<dbReference type="AlphaFoldDB" id="A0A225E030"/>
<name>A0A225E030_9BACT</name>
<protein>
    <submittedName>
        <fullName evidence="1">Uncharacterized protein</fullName>
    </submittedName>
</protein>
<sequence length="252" mass="28211">MVNWGKVILAGVVFVFVFVAATADTPREYKGWGLDQEKEQVKRREDPTAWDKEMLEQDKVLSKVLSKGPGSRPFAFGTFPVPQYDLVGKGSCGGNGNLFAEHPWRDHYVLSNTFFVGRSPVNEKFVGDRKDEVFFHILVLADKKLDGSNVASNISSRNHPHYIGQGQFKTSRSEVYYVAFQTADRNAYAVVNMRLFDLRAGRVVIITPQKDGTLRSMQVEAPTLSSAEVKDFDAKLLKEPGVIKFLDSTGKE</sequence>
<reference evidence="2" key="1">
    <citation type="submission" date="2017-06" db="EMBL/GenBank/DDBJ databases">
        <title>Genome analysis of Fimbriiglobus ruber SP5, the first member of the order Planctomycetales with confirmed chitinolytic capability.</title>
        <authorList>
            <person name="Ravin N.V."/>
            <person name="Rakitin A.L."/>
            <person name="Ivanova A.A."/>
            <person name="Beletsky A.V."/>
            <person name="Kulichevskaya I.S."/>
            <person name="Mardanov A.V."/>
            <person name="Dedysh S.N."/>
        </authorList>
    </citation>
    <scope>NUCLEOTIDE SEQUENCE [LARGE SCALE GENOMIC DNA]</scope>
    <source>
        <strain evidence="2">SP5</strain>
    </source>
</reference>
<organism evidence="1 2">
    <name type="scientific">Fimbriiglobus ruber</name>
    <dbReference type="NCBI Taxonomy" id="1908690"/>
    <lineage>
        <taxon>Bacteria</taxon>
        <taxon>Pseudomonadati</taxon>
        <taxon>Planctomycetota</taxon>
        <taxon>Planctomycetia</taxon>
        <taxon>Gemmatales</taxon>
        <taxon>Gemmataceae</taxon>
        <taxon>Fimbriiglobus</taxon>
    </lineage>
</organism>
<gene>
    <name evidence="1" type="ORF">FRUB_00650</name>
</gene>
<proteinExistence type="predicted"/>
<keyword evidence="2" id="KW-1185">Reference proteome</keyword>
<dbReference type="OrthoDB" id="1451563at2"/>
<dbReference type="EMBL" id="NIDE01000001">
    <property type="protein sequence ID" value="OWK46951.1"/>
    <property type="molecule type" value="Genomic_DNA"/>
</dbReference>
<dbReference type="Proteomes" id="UP000214646">
    <property type="component" value="Unassembled WGS sequence"/>
</dbReference>
<accession>A0A225E030</accession>
<dbReference type="RefSeq" id="WP_088252110.1">
    <property type="nucleotide sequence ID" value="NZ_NIDE01000001.1"/>
</dbReference>